<organism evidence="1 2">
    <name type="scientific">Trichomonascus ciferrii</name>
    <dbReference type="NCBI Taxonomy" id="44093"/>
    <lineage>
        <taxon>Eukaryota</taxon>
        <taxon>Fungi</taxon>
        <taxon>Dikarya</taxon>
        <taxon>Ascomycota</taxon>
        <taxon>Saccharomycotina</taxon>
        <taxon>Dipodascomycetes</taxon>
        <taxon>Dipodascales</taxon>
        <taxon>Trichomonascaceae</taxon>
        <taxon>Trichomonascus</taxon>
        <taxon>Trichomonascus ciferrii complex</taxon>
    </lineage>
</organism>
<evidence type="ECO:0008006" key="3">
    <source>
        <dbReference type="Google" id="ProtNLM"/>
    </source>
</evidence>
<sequence length="425" mass="48325">MDRRKVVSAVEDNESGLQVWINRSLRKVKLHSTVDKLGPSLGTIDCVKSVVCSILNRLERVATSESGMLVEFSFVNGLEEVLSPPNHPTHVSERNSTRWFDKFLELMEKLAKSAVNVRVSMNRFSLLGYPAKKAIPESDIFSSLNIVLNCERRSPLDYFSPALAYRSLNYLGIAHSGEKLSVSMCDLAAVFINTPRLRTLKLSNIELVANSRQTVLWNIPSLEVLEIEDTTVSVELIPKPVLPVHTVIFRTARDYNLESFTRWTVGFDFPNLSLIEYRGHRDNVVNRSIVSDLINSPLFKQATEFKSIFFHYPAHGNMLSAPRTQENYSLKHLHLTIVTPEDAEQVFASLYNFRELKTLTLSLSPCTMYSWYPTAEGIRTFFRQSLRRLPPESEAPALKAIVLLHHEEAILTVKLFKDHYTTITP</sequence>
<name>A0A642VAP4_9ASCO</name>
<dbReference type="EMBL" id="SWFS01000227">
    <property type="protein sequence ID" value="KAA8913433.1"/>
    <property type="molecule type" value="Genomic_DNA"/>
</dbReference>
<keyword evidence="2" id="KW-1185">Reference proteome</keyword>
<gene>
    <name evidence="1" type="ORF">TRICI_003193</name>
</gene>
<evidence type="ECO:0000313" key="2">
    <source>
        <dbReference type="Proteomes" id="UP000761534"/>
    </source>
</evidence>
<dbReference type="SUPFAM" id="SSF52047">
    <property type="entry name" value="RNI-like"/>
    <property type="match status" value="1"/>
</dbReference>
<accession>A0A642VAP4</accession>
<comment type="caution">
    <text evidence="1">The sequence shown here is derived from an EMBL/GenBank/DDBJ whole genome shotgun (WGS) entry which is preliminary data.</text>
</comment>
<evidence type="ECO:0000313" key="1">
    <source>
        <dbReference type="EMBL" id="KAA8913433.1"/>
    </source>
</evidence>
<reference evidence="1" key="1">
    <citation type="journal article" date="2019" name="G3 (Bethesda)">
        <title>Genome Assemblies of Two Rare Opportunistic Yeast Pathogens: Diutina rugosa (syn. Candida rugosa) and Trichomonascus ciferrii (syn. Candida ciferrii).</title>
        <authorList>
            <person name="Mixao V."/>
            <person name="Saus E."/>
            <person name="Hansen A.P."/>
            <person name="Lass-Florl C."/>
            <person name="Gabaldon T."/>
        </authorList>
    </citation>
    <scope>NUCLEOTIDE SEQUENCE</scope>
    <source>
        <strain evidence="1">CBS 4856</strain>
    </source>
</reference>
<dbReference type="Proteomes" id="UP000761534">
    <property type="component" value="Unassembled WGS sequence"/>
</dbReference>
<dbReference type="AlphaFoldDB" id="A0A642VAP4"/>
<dbReference type="VEuPathDB" id="FungiDB:TRICI_003193"/>
<proteinExistence type="predicted"/>
<protein>
    <recommendedName>
        <fullName evidence="3">F-box domain-containing protein</fullName>
    </recommendedName>
</protein>